<feature type="chain" id="PRO_5045274809" description="DUF732 domain-containing protein" evidence="1">
    <location>
        <begin position="34"/>
        <end position="119"/>
    </location>
</feature>
<evidence type="ECO:0000259" key="2">
    <source>
        <dbReference type="Pfam" id="PF05305"/>
    </source>
</evidence>
<comment type="caution">
    <text evidence="3">The sequence shown here is derived from an EMBL/GenBank/DDBJ whole genome shotgun (WGS) entry which is preliminary data.</text>
</comment>
<dbReference type="Proteomes" id="UP001501183">
    <property type="component" value="Unassembled WGS sequence"/>
</dbReference>
<dbReference type="InterPro" id="IPR007969">
    <property type="entry name" value="DUF732"/>
</dbReference>
<sequence>MFTLSTAARTTVIAASIGLSALGGVGAAAVAHAAVSSTLSADDSRFIEGMAEQGIVFDTPDQGVGLAHDICGEFARGTSFDTIAAEGIHQTDLTPYQVGYLIGGSVGVYCPQYHDELPA</sequence>
<evidence type="ECO:0000256" key="1">
    <source>
        <dbReference type="SAM" id="SignalP"/>
    </source>
</evidence>
<gene>
    <name evidence="3" type="ORF">GCM10023094_25290</name>
</gene>
<protein>
    <recommendedName>
        <fullName evidence="2">DUF732 domain-containing protein</fullName>
    </recommendedName>
</protein>
<feature type="signal peptide" evidence="1">
    <location>
        <begin position="1"/>
        <end position="33"/>
    </location>
</feature>
<evidence type="ECO:0000313" key="3">
    <source>
        <dbReference type="EMBL" id="GAA4479732.1"/>
    </source>
</evidence>
<keyword evidence="4" id="KW-1185">Reference proteome</keyword>
<reference evidence="4" key="1">
    <citation type="journal article" date="2019" name="Int. J. Syst. Evol. Microbiol.">
        <title>The Global Catalogue of Microorganisms (GCM) 10K type strain sequencing project: providing services to taxonomists for standard genome sequencing and annotation.</title>
        <authorList>
            <consortium name="The Broad Institute Genomics Platform"/>
            <consortium name="The Broad Institute Genome Sequencing Center for Infectious Disease"/>
            <person name="Wu L."/>
            <person name="Ma J."/>
        </authorList>
    </citation>
    <scope>NUCLEOTIDE SEQUENCE [LARGE SCALE GENOMIC DNA]</scope>
    <source>
        <strain evidence="4">JCM 32206</strain>
    </source>
</reference>
<accession>A0ABP8P4J6</accession>
<evidence type="ECO:0000313" key="4">
    <source>
        <dbReference type="Proteomes" id="UP001501183"/>
    </source>
</evidence>
<dbReference type="Pfam" id="PF05305">
    <property type="entry name" value="DUF732"/>
    <property type="match status" value="1"/>
</dbReference>
<proteinExistence type="predicted"/>
<feature type="domain" description="DUF732" evidence="2">
    <location>
        <begin position="42"/>
        <end position="112"/>
    </location>
</feature>
<keyword evidence="1" id="KW-0732">Signal</keyword>
<organism evidence="3 4">
    <name type="scientific">Rhodococcus olei</name>
    <dbReference type="NCBI Taxonomy" id="2161675"/>
    <lineage>
        <taxon>Bacteria</taxon>
        <taxon>Bacillati</taxon>
        <taxon>Actinomycetota</taxon>
        <taxon>Actinomycetes</taxon>
        <taxon>Mycobacteriales</taxon>
        <taxon>Nocardiaceae</taxon>
        <taxon>Rhodococcus</taxon>
    </lineage>
</organism>
<dbReference type="EMBL" id="BAABFB010000042">
    <property type="protein sequence ID" value="GAA4479732.1"/>
    <property type="molecule type" value="Genomic_DNA"/>
</dbReference>
<dbReference type="RefSeq" id="WP_345345322.1">
    <property type="nucleotide sequence ID" value="NZ_BAABFB010000042.1"/>
</dbReference>
<name>A0ABP8P4J6_9NOCA</name>